<keyword evidence="2" id="KW-0560">Oxidoreductase</keyword>
<proteinExistence type="predicted"/>
<dbReference type="InterPro" id="IPR046373">
    <property type="entry name" value="Acyl-CoA_Oxase/DH_mid-dom_sf"/>
</dbReference>
<dbReference type="PANTHER" id="PTHR43831">
    <property type="entry name" value="ISOBUTYRYL-COA DEHYDROGENASE"/>
    <property type="match status" value="1"/>
</dbReference>
<dbReference type="Pfam" id="PF08028">
    <property type="entry name" value="Acyl-CoA_dh_2"/>
    <property type="match status" value="1"/>
</dbReference>
<dbReference type="PIRSF" id="PIRSF016578">
    <property type="entry name" value="HsaA"/>
    <property type="match status" value="1"/>
</dbReference>
<evidence type="ECO:0000259" key="6">
    <source>
        <dbReference type="Pfam" id="PF08028"/>
    </source>
</evidence>
<dbReference type="AlphaFoldDB" id="W0V501"/>
<dbReference type="Pfam" id="PF02770">
    <property type="entry name" value="Acyl-CoA_dh_M"/>
    <property type="match status" value="1"/>
</dbReference>
<dbReference type="EMBL" id="HG322949">
    <property type="protein sequence ID" value="CDG82352.1"/>
    <property type="molecule type" value="Genomic_DNA"/>
</dbReference>
<keyword evidence="8" id="KW-1185">Reference proteome</keyword>
<dbReference type="CDD" id="cd00567">
    <property type="entry name" value="ACAD"/>
    <property type="match status" value="1"/>
</dbReference>
<dbReference type="GO" id="GO:0016627">
    <property type="term" value="F:oxidoreductase activity, acting on the CH-CH group of donors"/>
    <property type="evidence" value="ECO:0007669"/>
    <property type="project" value="InterPro"/>
</dbReference>
<dbReference type="GO" id="GO:0050660">
    <property type="term" value="F:flavin adenine dinucleotide binding"/>
    <property type="evidence" value="ECO:0007669"/>
    <property type="project" value="InterPro"/>
</dbReference>
<dbReference type="STRING" id="1349767.GJA_1714"/>
<feature type="domain" description="Acyl-CoA dehydrogenase C-terminal" evidence="6">
    <location>
        <begin position="266"/>
        <end position="374"/>
    </location>
</feature>
<feature type="domain" description="Acyl-CoA oxidase/dehydrogenase middle" evidence="4">
    <location>
        <begin position="138"/>
        <end position="228"/>
    </location>
</feature>
<dbReference type="Proteomes" id="UP000027604">
    <property type="component" value="Chromosome I"/>
</dbReference>
<dbReference type="InterPro" id="IPR013786">
    <property type="entry name" value="AcylCoA_DH/ox_N"/>
</dbReference>
<dbReference type="OrthoDB" id="7316074at2"/>
<feature type="domain" description="Acyl-CoA dehydrogenase/oxidase N-terminal" evidence="5">
    <location>
        <begin position="33"/>
        <end position="100"/>
    </location>
</feature>
<reference evidence="7 8" key="1">
    <citation type="journal article" date="2015" name="Genome Announc.">
        <title>Genome Sequence of Mushroom Soft-Rot Pathogen Janthinobacterium agaricidamnosum.</title>
        <authorList>
            <person name="Graupner K."/>
            <person name="Lackner G."/>
            <person name="Hertweck C."/>
        </authorList>
    </citation>
    <scope>NUCLEOTIDE SEQUENCE [LARGE SCALE GENOMIC DNA]</scope>
    <source>
        <strain evidence="8">NBRC 102515 / DSM 9628</strain>
    </source>
</reference>
<sequence length="422" mass="45228">MSSSVLRLATATAAAHQLDSPEFAALLDQLTLEFAAGAAQHDRDASFPHQNFERLHQLGLLGLTVPRAQGGLGASLAQTARVIAAVARGEPSTALVLTMQYLHHASARHAARWPRHLRELVVQETLRDGALINALRVEPDLGTPARGGLPATTAHRTPDGWRISGRKVYSTGIPRLTWLAVWARSDDAEPLVGSWLVRRDTPGISVVESWDHLGMRATGSHDVIFDEVLVPLEHAVEVAPAGATQELDAELLCWMSVLLASIYDAVARAGRDWLANWLQERVPANLGAPLASLPRFQEALGLIDTWLFSNRTLIDAAAAGRIAAADSFRIKYLVTSQAIQVVEKAIELSGNPGLSNANPLQRHYRDVLCSRIHTPQNDTILINSGRAAFAALAAQKTAASSRAGATGPLSASTSTTTDKEAS</sequence>
<dbReference type="Gene3D" id="2.40.110.10">
    <property type="entry name" value="Butyryl-CoA Dehydrogenase, subunit A, domain 2"/>
    <property type="match status" value="1"/>
</dbReference>
<evidence type="ECO:0000259" key="5">
    <source>
        <dbReference type="Pfam" id="PF02771"/>
    </source>
</evidence>
<dbReference type="Gene3D" id="1.20.140.10">
    <property type="entry name" value="Butyryl-CoA Dehydrogenase, subunit A, domain 3"/>
    <property type="match status" value="1"/>
</dbReference>
<dbReference type="InterPro" id="IPR052547">
    <property type="entry name" value="Mito_Isobutyryl-CoADH"/>
</dbReference>
<dbReference type="InterPro" id="IPR009100">
    <property type="entry name" value="AcylCoA_DH/oxidase_NM_dom_sf"/>
</dbReference>
<evidence type="ECO:0000313" key="8">
    <source>
        <dbReference type="Proteomes" id="UP000027604"/>
    </source>
</evidence>
<dbReference type="InterPro" id="IPR036250">
    <property type="entry name" value="AcylCo_DH-like_C"/>
</dbReference>
<dbReference type="Gene3D" id="1.10.540.10">
    <property type="entry name" value="Acyl-CoA dehydrogenase/oxidase, N-terminal domain"/>
    <property type="match status" value="1"/>
</dbReference>
<evidence type="ECO:0000259" key="4">
    <source>
        <dbReference type="Pfam" id="PF02770"/>
    </source>
</evidence>
<dbReference type="eggNOG" id="COG1960">
    <property type="taxonomic scope" value="Bacteria"/>
</dbReference>
<dbReference type="InterPro" id="IPR006091">
    <property type="entry name" value="Acyl-CoA_Oxase/DH_mid-dom"/>
</dbReference>
<dbReference type="KEGG" id="jag:GJA_1714"/>
<dbReference type="HOGENOM" id="CLU_018204_3_2_4"/>
<keyword evidence="1" id="KW-0285">Flavoprotein</keyword>
<evidence type="ECO:0000256" key="2">
    <source>
        <dbReference type="ARBA" id="ARBA00023002"/>
    </source>
</evidence>
<dbReference type="Pfam" id="PF02771">
    <property type="entry name" value="Acyl-CoA_dh_N"/>
    <property type="match status" value="1"/>
</dbReference>
<feature type="region of interest" description="Disordered" evidence="3">
    <location>
        <begin position="399"/>
        <end position="422"/>
    </location>
</feature>
<evidence type="ECO:0000313" key="7">
    <source>
        <dbReference type="EMBL" id="CDG82352.1"/>
    </source>
</evidence>
<dbReference type="InterPro" id="IPR037069">
    <property type="entry name" value="AcylCoA_DH/ox_N_sf"/>
</dbReference>
<dbReference type="RefSeq" id="WP_051780456.1">
    <property type="nucleotide sequence ID" value="NZ_BCTH01000006.1"/>
</dbReference>
<gene>
    <name evidence="7" type="ORF">GJA_1714</name>
</gene>
<name>W0V501_9BURK</name>
<dbReference type="InterPro" id="IPR013107">
    <property type="entry name" value="Acyl-CoA_DH_C"/>
</dbReference>
<protein>
    <submittedName>
        <fullName evidence="7">Acyl-CoA dehydrogenase, middle domain protein</fullName>
    </submittedName>
</protein>
<evidence type="ECO:0000256" key="3">
    <source>
        <dbReference type="SAM" id="MobiDB-lite"/>
    </source>
</evidence>
<dbReference type="PATRIC" id="fig|1349767.4.peg.3391"/>
<dbReference type="PANTHER" id="PTHR43831:SF1">
    <property type="entry name" value="ISOBUTYRYL-COA DEHYDROGENASE, MITOCHONDRIAL"/>
    <property type="match status" value="1"/>
</dbReference>
<accession>W0V501</accession>
<dbReference type="SUPFAM" id="SSF56645">
    <property type="entry name" value="Acyl-CoA dehydrogenase NM domain-like"/>
    <property type="match status" value="1"/>
</dbReference>
<dbReference type="SUPFAM" id="SSF47203">
    <property type="entry name" value="Acyl-CoA dehydrogenase C-terminal domain-like"/>
    <property type="match status" value="1"/>
</dbReference>
<evidence type="ECO:0000256" key="1">
    <source>
        <dbReference type="ARBA" id="ARBA00022630"/>
    </source>
</evidence>
<organism evidence="7 8">
    <name type="scientific">Janthinobacterium agaricidamnosum NBRC 102515 = DSM 9628</name>
    <dbReference type="NCBI Taxonomy" id="1349767"/>
    <lineage>
        <taxon>Bacteria</taxon>
        <taxon>Pseudomonadati</taxon>
        <taxon>Pseudomonadota</taxon>
        <taxon>Betaproteobacteria</taxon>
        <taxon>Burkholderiales</taxon>
        <taxon>Oxalobacteraceae</taxon>
        <taxon>Janthinobacterium</taxon>
    </lineage>
</organism>